<evidence type="ECO:0000313" key="2">
    <source>
        <dbReference type="Proteomes" id="UP000320390"/>
    </source>
</evidence>
<reference evidence="1 2" key="1">
    <citation type="submission" date="2019-02" db="EMBL/GenBank/DDBJ databases">
        <title>Deep-cultivation of Planctomycetes and their phenomic and genomic characterization uncovers novel biology.</title>
        <authorList>
            <person name="Wiegand S."/>
            <person name="Jogler M."/>
            <person name="Boedeker C."/>
            <person name="Pinto D."/>
            <person name="Vollmers J."/>
            <person name="Rivas-Marin E."/>
            <person name="Kohn T."/>
            <person name="Peeters S.H."/>
            <person name="Heuer A."/>
            <person name="Rast P."/>
            <person name="Oberbeckmann S."/>
            <person name="Bunk B."/>
            <person name="Jeske O."/>
            <person name="Meyerdierks A."/>
            <person name="Storesund J.E."/>
            <person name="Kallscheuer N."/>
            <person name="Luecker S."/>
            <person name="Lage O.M."/>
            <person name="Pohl T."/>
            <person name="Merkel B.J."/>
            <person name="Hornburger P."/>
            <person name="Mueller R.-W."/>
            <person name="Bruemmer F."/>
            <person name="Labrenz M."/>
            <person name="Spormann A.M."/>
            <person name="Op den Camp H."/>
            <person name="Overmann J."/>
            <person name="Amann R."/>
            <person name="Jetten M.S.M."/>
            <person name="Mascher T."/>
            <person name="Medema M.H."/>
            <person name="Devos D.P."/>
            <person name="Kaster A.-K."/>
            <person name="Ovreas L."/>
            <person name="Rohde M."/>
            <person name="Galperin M.Y."/>
            <person name="Jogler C."/>
        </authorList>
    </citation>
    <scope>NUCLEOTIDE SEQUENCE [LARGE SCALE GENOMIC DNA]</scope>
    <source>
        <strain evidence="1 2">Poly30</strain>
    </source>
</reference>
<accession>A0A518EWI5</accession>
<dbReference type="RefSeq" id="WP_145201165.1">
    <property type="nucleotide sequence ID" value="NZ_CP036434.1"/>
</dbReference>
<dbReference type="AlphaFoldDB" id="A0A518EWI5"/>
<name>A0A518EWI5_9BACT</name>
<proteinExistence type="predicted"/>
<protein>
    <submittedName>
        <fullName evidence="1">Uncharacterized protein</fullName>
    </submittedName>
</protein>
<organism evidence="1 2">
    <name type="scientific">Saltatorellus ferox</name>
    <dbReference type="NCBI Taxonomy" id="2528018"/>
    <lineage>
        <taxon>Bacteria</taxon>
        <taxon>Pseudomonadati</taxon>
        <taxon>Planctomycetota</taxon>
        <taxon>Planctomycetia</taxon>
        <taxon>Planctomycetia incertae sedis</taxon>
        <taxon>Saltatorellus</taxon>
    </lineage>
</organism>
<evidence type="ECO:0000313" key="1">
    <source>
        <dbReference type="EMBL" id="QDV08463.1"/>
    </source>
</evidence>
<keyword evidence="2" id="KW-1185">Reference proteome</keyword>
<sequence>MNLLPRLFSNPSALLILGSILGSLLGGQASAQVLVQFDPVGTQGSGNPLFPAIVAPQVTPTELVQTGFGGWGNTDVWPVGQIGMASPTIDLTQYLSFSVEAPAEMTFTSLTYSRRSYVSDGNRAAAVRTSLDNFMTDAAVVLGISEQGDQQIDFDLSGLAPTLGLVEFRVYFYDAPIAGADWVDLLSTNAGGTGLILNGTVSDAVGANYCMANPNSTGSVATIDGAGSTAVADNDLTLGASDLPPFAFAFFITSRAQGFIMNPAGSQGNLCVGGAVGRYVGPGQIKQAGLGGRIELPLDLTLVPQPNGFVSVVAGDTWNFQAWYRDAVGGSATSNFTDGLQVNF</sequence>
<dbReference type="EMBL" id="CP036434">
    <property type="protein sequence ID" value="QDV08463.1"/>
    <property type="molecule type" value="Genomic_DNA"/>
</dbReference>
<dbReference type="Proteomes" id="UP000320390">
    <property type="component" value="Chromosome"/>
</dbReference>
<gene>
    <name evidence="1" type="ORF">Poly30_40100</name>
</gene>